<dbReference type="Proteomes" id="UP000825381">
    <property type="component" value="Chromosome"/>
</dbReference>
<gene>
    <name evidence="2" type="ORF">K1I41_07305</name>
</gene>
<name>A0ABX8V3N2_9FLAO</name>
<evidence type="ECO:0000313" key="2">
    <source>
        <dbReference type="EMBL" id="QYJ67377.1"/>
    </source>
</evidence>
<dbReference type="PROSITE" id="PS51257">
    <property type="entry name" value="PROKAR_LIPOPROTEIN"/>
    <property type="match status" value="1"/>
</dbReference>
<dbReference type="EMBL" id="CP080429">
    <property type="protein sequence ID" value="QYJ67377.1"/>
    <property type="molecule type" value="Genomic_DNA"/>
</dbReference>
<organism evidence="2 3">
    <name type="scientific">Flavobacterium litorale</name>
    <dbReference type="NCBI Taxonomy" id="2856519"/>
    <lineage>
        <taxon>Bacteria</taxon>
        <taxon>Pseudomonadati</taxon>
        <taxon>Bacteroidota</taxon>
        <taxon>Flavobacteriia</taxon>
        <taxon>Flavobacteriales</taxon>
        <taxon>Flavobacteriaceae</taxon>
        <taxon>Flavobacterium</taxon>
    </lineage>
</organism>
<feature type="signal peptide" evidence="1">
    <location>
        <begin position="1"/>
        <end position="22"/>
    </location>
</feature>
<evidence type="ECO:0000313" key="3">
    <source>
        <dbReference type="Proteomes" id="UP000825381"/>
    </source>
</evidence>
<dbReference type="Gene3D" id="3.90.1720.70">
    <property type="match status" value="1"/>
</dbReference>
<keyword evidence="3" id="KW-1185">Reference proteome</keyword>
<dbReference type="Pfam" id="PF14113">
    <property type="entry name" value="Tae4"/>
    <property type="match status" value="1"/>
</dbReference>
<evidence type="ECO:0000256" key="1">
    <source>
        <dbReference type="SAM" id="SignalP"/>
    </source>
</evidence>
<accession>A0ABX8V3N2</accession>
<keyword evidence="1" id="KW-0732">Signal</keyword>
<dbReference type="InterPro" id="IPR025562">
    <property type="entry name" value="Tae4"/>
</dbReference>
<sequence length="539" mass="59608">MNNYLKQISVLALLCCSFLFISCETEETITTETVPTEQAQPALVTIDEVLSKINSSEIKNTIKNLTNPNLKSRLNDFENAEYFEKVGVKDKFHQYTLYLNGYTPDRPYFLYYIITVDIDLKEKSGFLKYIPDQPISVLDATKFSGKLKLLNNDMDFQAEIVFNQGQAVPMVIGTTICVENVIVNVHNCSNGGEHAPGESCAPGYVNDAYYSLVDIVETCWTEFDYTSPGTFIGGGGGSSMSNIDRFNNRLTAQQTAFLNANPTVKNIIYDFIEHTAILSSATLMVDLGMRDVSLLTPLLNHLKDKNFSQNSTRFVSWAVDYLIDNPNVTALQFDNWFMGEVEGVESTEPYVDGYWDNPNLIIPQQQLPTKAAFLAAYPQMPTSQLCSLIGGDVLTLYNAIIATGKPMNSCTVRLSRALNYSGINIPNIPGKTKLGGDGNYYFTFASDITAWMIFTFGISNSSGGLIPYNSNHMYLDDGGANGTNFVTQLENTTGIYAMQPISVEAFQASGHCDALVDGLCLTNFCFFGNAFAIHVWVLN</sequence>
<reference evidence="2 3" key="1">
    <citation type="submission" date="2021-07" db="EMBL/GenBank/DDBJ databases">
        <title>Flavobacterium WSW3-B6 sp.nov, isolated from seaweed.</title>
        <authorList>
            <person name="Muhammad N."/>
            <person name="Ho H."/>
            <person name="Lee Y.-J."/>
            <person name="Nguyen T."/>
            <person name="Ho J."/>
            <person name="Kim S.-G."/>
        </authorList>
    </citation>
    <scope>NUCLEOTIDE SEQUENCE [LARGE SCALE GENOMIC DNA]</scope>
    <source>
        <strain evidence="2 3">WSW3-B6</strain>
    </source>
</reference>
<feature type="chain" id="PRO_5046052320" evidence="1">
    <location>
        <begin position="23"/>
        <end position="539"/>
    </location>
</feature>
<proteinExistence type="predicted"/>
<dbReference type="RefSeq" id="WP_220639722.1">
    <property type="nucleotide sequence ID" value="NZ_CP080429.1"/>
</dbReference>
<protein>
    <submittedName>
        <fullName evidence="2">Type VI secretion system amidase effector protein Tae4</fullName>
    </submittedName>
</protein>